<dbReference type="Proteomes" id="UP000567179">
    <property type="component" value="Unassembled WGS sequence"/>
</dbReference>
<evidence type="ECO:0000256" key="6">
    <source>
        <dbReference type="ARBA" id="ARBA00048612"/>
    </source>
</evidence>
<evidence type="ECO:0000256" key="1">
    <source>
        <dbReference type="ARBA" id="ARBA00004173"/>
    </source>
</evidence>
<comment type="subcellular location">
    <subcellularLocation>
        <location evidence="1 7">Mitochondrion</location>
    </subcellularLocation>
</comment>
<evidence type="ECO:0000256" key="3">
    <source>
        <dbReference type="ARBA" id="ARBA00022603"/>
    </source>
</evidence>
<name>A0A8H5B551_9AGAR</name>
<evidence type="ECO:0000256" key="4">
    <source>
        <dbReference type="ARBA" id="ARBA00022679"/>
    </source>
</evidence>
<dbReference type="EC" id="2.1.1.320" evidence="7"/>
<comment type="similarity">
    <text evidence="2 7">Belongs to the NDUFAF7 family.</text>
</comment>
<dbReference type="Pfam" id="PF02636">
    <property type="entry name" value="Methyltransf_28"/>
    <property type="match status" value="1"/>
</dbReference>
<evidence type="ECO:0000256" key="7">
    <source>
        <dbReference type="RuleBase" id="RU364114"/>
    </source>
</evidence>
<sequence length="545" mass="62602">MIRLGPSVTRCLLNRQLYRSIPRRAFSSSARVYAESETPTGDGKPTKKEPKDKINYNPNPFEENVSPEYGNLRLVTANDLEKEHNPPKGVKMLVRDFIEDSLYNPNYGYFPKQATIFNAKETTFDFASIRDSAEFQEQIAVKYEAYGSDQHDGPGRQLWHTPTELFKPFYGRAIARCLVSEYLLKYFPYEDFVIYEIGAGNGTLAMDILNLLRDEHPDVYERTRYNIIEISESLVKVQKKRLAEAHPCVTFNHKSVFHWEKTEPSPCFFIAMEVIDNFAHDIVRYDINTLKPYQGLVTIDKKGEFDIIYTPVTDPLISSFLHMRRELSHPPAINKALLASESLRSFYTKMPFAPNLSKTEFVPTRLLNLLRTLRTHFPRHRLVLSDFSSLPDTIPGVNAPVVQTRFRNITVPCTTLLVKQGFFDIFFPTDFERLRDMYEYALDQPPPDPITVGAEKPGPPRMTPLMSTASSFSLGSQFFSSYQPTNRRRPVDGITSASGLPIGERRSSVFSHSHFLETYGELEKTRLKNGENPMVDFYKNVKFLF</sequence>
<comment type="function">
    <text evidence="7">Arginine methyltransferase involved in the assembly or stability of mitochondrial NADH:ubiquinone oxidoreductase complex (complex I).</text>
</comment>
<dbReference type="GO" id="GO:0035243">
    <property type="term" value="F:protein-arginine omega-N symmetric methyltransferase activity"/>
    <property type="evidence" value="ECO:0007669"/>
    <property type="project" value="UniProtKB-EC"/>
</dbReference>
<keyword evidence="4 7" id="KW-0808">Transferase</keyword>
<dbReference type="EMBL" id="JAACJJ010000042">
    <property type="protein sequence ID" value="KAF5316824.1"/>
    <property type="molecule type" value="Genomic_DNA"/>
</dbReference>
<keyword evidence="3 7" id="KW-0489">Methyltransferase</keyword>
<feature type="region of interest" description="Disordered" evidence="8">
    <location>
        <begin position="29"/>
        <end position="62"/>
    </location>
</feature>
<dbReference type="PANTHER" id="PTHR12049:SF5">
    <property type="entry name" value="PROTEIN ARGININE METHYLTRANSFERASE NDUFAF7 HOMOLOG, MITOCHONDRIAL"/>
    <property type="match status" value="1"/>
</dbReference>
<dbReference type="InterPro" id="IPR003788">
    <property type="entry name" value="NDUFAF7"/>
</dbReference>
<keyword evidence="10" id="KW-1185">Reference proteome</keyword>
<protein>
    <recommendedName>
        <fullName evidence="7">Protein arginine methyltransferase NDUFAF7</fullName>
        <ecNumber evidence="7">2.1.1.320</ecNumber>
    </recommendedName>
</protein>
<evidence type="ECO:0000256" key="8">
    <source>
        <dbReference type="SAM" id="MobiDB-lite"/>
    </source>
</evidence>
<keyword evidence="5 7" id="KW-0496">Mitochondrion</keyword>
<dbReference type="GO" id="GO:0005739">
    <property type="term" value="C:mitochondrion"/>
    <property type="evidence" value="ECO:0007669"/>
    <property type="project" value="UniProtKB-SubCell"/>
</dbReference>
<proteinExistence type="inferred from homology"/>
<evidence type="ECO:0000256" key="2">
    <source>
        <dbReference type="ARBA" id="ARBA00005891"/>
    </source>
</evidence>
<comment type="catalytic activity">
    <reaction evidence="6 7">
        <text>L-arginyl-[protein] + 2 S-adenosyl-L-methionine = N(omega),N(omega)'-dimethyl-L-arginyl-[protein] + 2 S-adenosyl-L-homocysteine + 2 H(+)</text>
        <dbReference type="Rhea" id="RHEA:48108"/>
        <dbReference type="Rhea" id="RHEA-COMP:10532"/>
        <dbReference type="Rhea" id="RHEA-COMP:11992"/>
        <dbReference type="ChEBI" id="CHEBI:15378"/>
        <dbReference type="ChEBI" id="CHEBI:29965"/>
        <dbReference type="ChEBI" id="CHEBI:57856"/>
        <dbReference type="ChEBI" id="CHEBI:59789"/>
        <dbReference type="ChEBI" id="CHEBI:88221"/>
        <dbReference type="EC" id="2.1.1.320"/>
    </reaction>
</comment>
<dbReference type="PANTHER" id="PTHR12049">
    <property type="entry name" value="PROTEIN ARGININE METHYLTRANSFERASE NDUFAF7, MITOCHONDRIAL"/>
    <property type="match status" value="1"/>
</dbReference>
<dbReference type="InterPro" id="IPR038375">
    <property type="entry name" value="NDUFAF7_sf"/>
</dbReference>
<dbReference type="InterPro" id="IPR029063">
    <property type="entry name" value="SAM-dependent_MTases_sf"/>
</dbReference>
<dbReference type="OrthoDB" id="17415at2759"/>
<organism evidence="9 10">
    <name type="scientific">Psilocybe cf. subviscida</name>
    <dbReference type="NCBI Taxonomy" id="2480587"/>
    <lineage>
        <taxon>Eukaryota</taxon>
        <taxon>Fungi</taxon>
        <taxon>Dikarya</taxon>
        <taxon>Basidiomycota</taxon>
        <taxon>Agaricomycotina</taxon>
        <taxon>Agaricomycetes</taxon>
        <taxon>Agaricomycetidae</taxon>
        <taxon>Agaricales</taxon>
        <taxon>Agaricineae</taxon>
        <taxon>Strophariaceae</taxon>
        <taxon>Psilocybe</taxon>
    </lineage>
</organism>
<comment type="caution">
    <text evidence="9">The sequence shown here is derived from an EMBL/GenBank/DDBJ whole genome shotgun (WGS) entry which is preliminary data.</text>
</comment>
<dbReference type="SUPFAM" id="SSF53335">
    <property type="entry name" value="S-adenosyl-L-methionine-dependent methyltransferases"/>
    <property type="match status" value="1"/>
</dbReference>
<dbReference type="AlphaFoldDB" id="A0A8H5B551"/>
<accession>A0A8H5B551</accession>
<evidence type="ECO:0000313" key="9">
    <source>
        <dbReference type="EMBL" id="KAF5316824.1"/>
    </source>
</evidence>
<evidence type="ECO:0000313" key="10">
    <source>
        <dbReference type="Proteomes" id="UP000567179"/>
    </source>
</evidence>
<gene>
    <name evidence="9" type="ORF">D9619_006318</name>
</gene>
<reference evidence="9 10" key="1">
    <citation type="journal article" date="2020" name="ISME J.">
        <title>Uncovering the hidden diversity of litter-decomposition mechanisms in mushroom-forming fungi.</title>
        <authorList>
            <person name="Floudas D."/>
            <person name="Bentzer J."/>
            <person name="Ahren D."/>
            <person name="Johansson T."/>
            <person name="Persson P."/>
            <person name="Tunlid A."/>
        </authorList>
    </citation>
    <scope>NUCLEOTIDE SEQUENCE [LARGE SCALE GENOMIC DNA]</scope>
    <source>
        <strain evidence="9 10">CBS 101986</strain>
    </source>
</reference>
<feature type="compositionally biased region" description="Basic and acidic residues" evidence="8">
    <location>
        <begin position="44"/>
        <end position="54"/>
    </location>
</feature>
<dbReference type="GO" id="GO:0032259">
    <property type="term" value="P:methylation"/>
    <property type="evidence" value="ECO:0007669"/>
    <property type="project" value="UniProtKB-KW"/>
</dbReference>
<evidence type="ECO:0000256" key="5">
    <source>
        <dbReference type="ARBA" id="ARBA00023128"/>
    </source>
</evidence>
<dbReference type="Gene3D" id="3.40.50.12710">
    <property type="match status" value="1"/>
</dbReference>